<dbReference type="Proteomes" id="UP000835052">
    <property type="component" value="Unassembled WGS sequence"/>
</dbReference>
<gene>
    <name evidence="1" type="ORF">CAUJ_LOCUS12982</name>
</gene>
<proteinExistence type="predicted"/>
<evidence type="ECO:0000313" key="1">
    <source>
        <dbReference type="EMBL" id="CAD6197072.1"/>
    </source>
</evidence>
<reference evidence="1" key="1">
    <citation type="submission" date="2020-10" db="EMBL/GenBank/DDBJ databases">
        <authorList>
            <person name="Kikuchi T."/>
        </authorList>
    </citation>
    <scope>NUCLEOTIDE SEQUENCE</scope>
    <source>
        <strain evidence="1">NKZ352</strain>
    </source>
</reference>
<protein>
    <submittedName>
        <fullName evidence="1">Uncharacterized protein</fullName>
    </submittedName>
</protein>
<dbReference type="AlphaFoldDB" id="A0A8S1HKJ8"/>
<dbReference type="EMBL" id="CAJGYM010000085">
    <property type="protein sequence ID" value="CAD6197072.1"/>
    <property type="molecule type" value="Genomic_DNA"/>
</dbReference>
<accession>A0A8S1HKJ8</accession>
<name>A0A8S1HKJ8_9PELO</name>
<dbReference type="OrthoDB" id="5877244at2759"/>
<comment type="caution">
    <text evidence="1">The sequence shown here is derived from an EMBL/GenBank/DDBJ whole genome shotgun (WGS) entry which is preliminary data.</text>
</comment>
<evidence type="ECO:0000313" key="2">
    <source>
        <dbReference type="Proteomes" id="UP000835052"/>
    </source>
</evidence>
<sequence length="151" mass="17272">MHHRKQKNTSHGNVGKSIGRKESGIEAMARLRYLNKKPLCLQYNVQNSYYAKRNAHYSVKRREQSFIVVIFYGICKLVQWAVATAQKAAVDFLTKPAHELFPFVPEDGETSEGSLPTESAQITKKKLKRSNAMRRDVARMLQLHGRSSFGY</sequence>
<organism evidence="1 2">
    <name type="scientific">Caenorhabditis auriculariae</name>
    <dbReference type="NCBI Taxonomy" id="2777116"/>
    <lineage>
        <taxon>Eukaryota</taxon>
        <taxon>Metazoa</taxon>
        <taxon>Ecdysozoa</taxon>
        <taxon>Nematoda</taxon>
        <taxon>Chromadorea</taxon>
        <taxon>Rhabditida</taxon>
        <taxon>Rhabditina</taxon>
        <taxon>Rhabditomorpha</taxon>
        <taxon>Rhabditoidea</taxon>
        <taxon>Rhabditidae</taxon>
        <taxon>Peloderinae</taxon>
        <taxon>Caenorhabditis</taxon>
    </lineage>
</organism>
<keyword evidence="2" id="KW-1185">Reference proteome</keyword>